<dbReference type="RefSeq" id="WP_198685850.1">
    <property type="nucleotide sequence ID" value="NZ_JAEIJD010000005.1"/>
</dbReference>
<dbReference type="Proteomes" id="UP000613255">
    <property type="component" value="Unassembled WGS sequence"/>
</dbReference>
<accession>A0A934HUK7</accession>
<protein>
    <submittedName>
        <fullName evidence="1">Uncharacterized protein</fullName>
    </submittedName>
</protein>
<organism evidence="1 2">
    <name type="scientific">Pontibaca salina</name>
    <dbReference type="NCBI Taxonomy" id="2795731"/>
    <lineage>
        <taxon>Bacteria</taxon>
        <taxon>Pseudomonadati</taxon>
        <taxon>Pseudomonadota</taxon>
        <taxon>Alphaproteobacteria</taxon>
        <taxon>Rhodobacterales</taxon>
        <taxon>Roseobacteraceae</taxon>
        <taxon>Pontibaca</taxon>
    </lineage>
</organism>
<proteinExistence type="predicted"/>
<evidence type="ECO:0000313" key="2">
    <source>
        <dbReference type="Proteomes" id="UP000613255"/>
    </source>
</evidence>
<sequence length="91" mass="10214">MKPGQSEIDPKGLIYEAYRIDGITSGECRSIFLDWVLTLPDEIKPDQALRCLLSRHQDSAPTHPMTIVLRDGLSGTAVPRRRGGWRSRPRG</sequence>
<evidence type="ECO:0000313" key="1">
    <source>
        <dbReference type="EMBL" id="MBI6629829.1"/>
    </source>
</evidence>
<name>A0A934HUK7_9RHOB</name>
<reference evidence="1" key="1">
    <citation type="submission" date="2020-12" db="EMBL/GenBank/DDBJ databases">
        <title>Pontibaca salina gen. nov., sp. nov., isolated from marine sediment.</title>
        <authorList>
            <person name="Bo J."/>
            <person name="Wang S."/>
            <person name="Song X."/>
            <person name="Du Z."/>
        </authorList>
    </citation>
    <scope>NUCLEOTIDE SEQUENCE</scope>
    <source>
        <strain evidence="1">S1109L</strain>
    </source>
</reference>
<gene>
    <name evidence="1" type="ORF">JAO82_08020</name>
</gene>
<keyword evidence="2" id="KW-1185">Reference proteome</keyword>
<dbReference type="AlphaFoldDB" id="A0A934HUK7"/>
<dbReference type="EMBL" id="JAEIJD010000005">
    <property type="protein sequence ID" value="MBI6629829.1"/>
    <property type="molecule type" value="Genomic_DNA"/>
</dbReference>
<comment type="caution">
    <text evidence="1">The sequence shown here is derived from an EMBL/GenBank/DDBJ whole genome shotgun (WGS) entry which is preliminary data.</text>
</comment>